<dbReference type="EMBL" id="JBEDUW010000003">
    <property type="protein sequence ID" value="KAK9936957.1"/>
    <property type="molecule type" value="Genomic_DNA"/>
</dbReference>
<organism evidence="19 20">
    <name type="scientific">Rubus argutus</name>
    <name type="common">Southern blackberry</name>
    <dbReference type="NCBI Taxonomy" id="59490"/>
    <lineage>
        <taxon>Eukaryota</taxon>
        <taxon>Viridiplantae</taxon>
        <taxon>Streptophyta</taxon>
        <taxon>Embryophyta</taxon>
        <taxon>Tracheophyta</taxon>
        <taxon>Spermatophyta</taxon>
        <taxon>Magnoliopsida</taxon>
        <taxon>eudicotyledons</taxon>
        <taxon>Gunneridae</taxon>
        <taxon>Pentapetalae</taxon>
        <taxon>rosids</taxon>
        <taxon>fabids</taxon>
        <taxon>Rosales</taxon>
        <taxon>Rosaceae</taxon>
        <taxon>Rosoideae</taxon>
        <taxon>Rosoideae incertae sedis</taxon>
        <taxon>Rubus</taxon>
    </lineage>
</organism>
<keyword evidence="20" id="KW-1185">Reference proteome</keyword>
<feature type="disulfide bond" evidence="12">
    <location>
        <begin position="312"/>
        <end position="322"/>
    </location>
</feature>
<dbReference type="Pfam" id="PF13947">
    <property type="entry name" value="GUB_WAK_bind"/>
    <property type="match status" value="1"/>
</dbReference>
<name>A0AAW1XJT2_RUBAR</name>
<evidence type="ECO:0000256" key="1">
    <source>
        <dbReference type="ARBA" id="ARBA00004479"/>
    </source>
</evidence>
<feature type="chain" id="PRO_5043912412" evidence="16">
    <location>
        <begin position="21"/>
        <end position="770"/>
    </location>
</feature>
<keyword evidence="15" id="KW-1133">Transmembrane helix</keyword>
<dbReference type="GO" id="GO:0007166">
    <property type="term" value="P:cell surface receptor signaling pathway"/>
    <property type="evidence" value="ECO:0007669"/>
    <property type="project" value="InterPro"/>
</dbReference>
<feature type="domain" description="Protein kinase" evidence="17">
    <location>
        <begin position="430"/>
        <end position="702"/>
    </location>
</feature>
<dbReference type="GO" id="GO:0004674">
    <property type="term" value="F:protein serine/threonine kinase activity"/>
    <property type="evidence" value="ECO:0007669"/>
    <property type="project" value="TreeGrafter"/>
</dbReference>
<protein>
    <submittedName>
        <fullName evidence="19">Uncharacterized protein</fullName>
    </submittedName>
</protein>
<feature type="binding site" evidence="13">
    <location>
        <position position="458"/>
    </location>
    <ligand>
        <name>ATP</name>
        <dbReference type="ChEBI" id="CHEBI:30616"/>
    </ligand>
</feature>
<evidence type="ECO:0000256" key="5">
    <source>
        <dbReference type="ARBA" id="ARBA00022741"/>
    </source>
</evidence>
<comment type="caution">
    <text evidence="19">The sequence shown here is derived from an EMBL/GenBank/DDBJ whole genome shotgun (WGS) entry which is preliminary data.</text>
</comment>
<dbReference type="Gene3D" id="3.30.200.20">
    <property type="entry name" value="Phosphorylase Kinase, domain 1"/>
    <property type="match status" value="1"/>
</dbReference>
<keyword evidence="15" id="KW-0812">Transmembrane</keyword>
<evidence type="ECO:0000256" key="14">
    <source>
        <dbReference type="SAM" id="MobiDB-lite"/>
    </source>
</evidence>
<evidence type="ECO:0000313" key="19">
    <source>
        <dbReference type="EMBL" id="KAK9936957.1"/>
    </source>
</evidence>
<keyword evidence="8 12" id="KW-1015">Disulfide bond</keyword>
<evidence type="ECO:0000256" key="15">
    <source>
        <dbReference type="SAM" id="Phobius"/>
    </source>
</evidence>
<dbReference type="InterPro" id="IPR008271">
    <property type="entry name" value="Ser/Thr_kinase_AS"/>
</dbReference>
<dbReference type="PROSITE" id="PS50026">
    <property type="entry name" value="EGF_3"/>
    <property type="match status" value="2"/>
</dbReference>
<dbReference type="InterPro" id="IPR000742">
    <property type="entry name" value="EGF"/>
</dbReference>
<keyword evidence="2 12" id="KW-0245">EGF-like domain</keyword>
<evidence type="ECO:0000256" key="4">
    <source>
        <dbReference type="ARBA" id="ARBA00022729"/>
    </source>
</evidence>
<dbReference type="PANTHER" id="PTHR27005">
    <property type="entry name" value="WALL-ASSOCIATED RECEPTOR KINASE-LIKE 21"/>
    <property type="match status" value="1"/>
</dbReference>
<keyword evidence="3" id="KW-0808">Transferase</keyword>
<evidence type="ECO:0000256" key="12">
    <source>
        <dbReference type="PROSITE-ProRule" id="PRU00076"/>
    </source>
</evidence>
<evidence type="ECO:0000256" key="3">
    <source>
        <dbReference type="ARBA" id="ARBA00022679"/>
    </source>
</evidence>
<evidence type="ECO:0000256" key="7">
    <source>
        <dbReference type="ARBA" id="ARBA00022840"/>
    </source>
</evidence>
<dbReference type="Pfam" id="PF00069">
    <property type="entry name" value="Pkinase"/>
    <property type="match status" value="1"/>
</dbReference>
<keyword evidence="7 13" id="KW-0067">ATP-binding</keyword>
<dbReference type="Gene3D" id="1.10.510.10">
    <property type="entry name" value="Transferase(Phosphotransferase) domain 1"/>
    <property type="match status" value="1"/>
</dbReference>
<dbReference type="AlphaFoldDB" id="A0AAW1XJT2"/>
<feature type="region of interest" description="Disordered" evidence="14">
    <location>
        <begin position="707"/>
        <end position="770"/>
    </location>
</feature>
<dbReference type="InterPro" id="IPR017441">
    <property type="entry name" value="Protein_kinase_ATP_BS"/>
</dbReference>
<dbReference type="CDD" id="cd00054">
    <property type="entry name" value="EGF_CA"/>
    <property type="match status" value="2"/>
</dbReference>
<sequence length="770" mass="85235">MALVDGRMLIMRLSLVIVAATITRRRSTQVAADQSLLPPQAKPNCPDRCGNLTIPYPFGIGDGCYLQVPGQNQPFNMTCDQSTKSPSANLTGTNILVTKFNLSGSDFQIMDYIAKDCYDDYGNRIYSNDPSLLVDSPPFTIASGKNKFVAVGCDTFAIFRGYRGEEELISGCMSVCNHYDSIDWDSCSGAGCCETKFPKGLKNRTVRLSSYNQHKEISSFNPCSYAFSVQDGYFTFNRTSFELLNKTEMLPVVINWIMGNESCDVARKRSRDYACKENTNCVNRKGNTSYYCQCLPGYEGNPYLGCQDINECSDNPCENGRCLNSPVGNYTCECHEGFVSDGPWKCIRSPKANNTSLKIALGISLSFFALLVGIFGIYCGSKRRQFKKLKVKYFDANGGPRLREYLSTQKDSLGIQIFTEEQLKKATKNYDEDEKLGEGAYGIVYKGILDQKVVAIKKPRTSAQIKSDQLINEVIVLSQIKHQNVVMLIGCCLETKIPLLVYEFVGNGTLYEHIHKKNGKKSLSLASRLEIAAETASALSHLHNSTPTQIIHRDVKATNILLDEKLKPKVSDFGASRLVPEDQTQLSTLVQGTLGYLDPEYLQTNTLTEKSDVYSFGVVLAELLTSKNAVSSDGPEVERNLANVFVSTPLDDLNPILDEEIVRDGNREIIKKVADLAARCLSVKGDERPTMEDVERELDEILLTLVKQPGGKPHSSSKETDHSVESLSKSYVVEVRGEGEGGSTSIVTSEEYDASMQNQSQMLKPFGDGR</sequence>
<feature type="disulfide bond" evidence="12">
    <location>
        <begin position="275"/>
        <end position="292"/>
    </location>
</feature>
<comment type="catalytic activity">
    <reaction evidence="11">
        <text>L-threonyl-[protein] + ATP = O-phospho-L-threonyl-[protein] + ADP + H(+)</text>
        <dbReference type="Rhea" id="RHEA:46608"/>
        <dbReference type="Rhea" id="RHEA-COMP:11060"/>
        <dbReference type="Rhea" id="RHEA-COMP:11605"/>
        <dbReference type="ChEBI" id="CHEBI:15378"/>
        <dbReference type="ChEBI" id="CHEBI:30013"/>
        <dbReference type="ChEBI" id="CHEBI:30616"/>
        <dbReference type="ChEBI" id="CHEBI:61977"/>
        <dbReference type="ChEBI" id="CHEBI:456216"/>
    </reaction>
</comment>
<dbReference type="InterPro" id="IPR011009">
    <property type="entry name" value="Kinase-like_dom_sf"/>
</dbReference>
<dbReference type="InterPro" id="IPR001881">
    <property type="entry name" value="EGF-like_Ca-bd_dom"/>
</dbReference>
<evidence type="ECO:0000313" key="20">
    <source>
        <dbReference type="Proteomes" id="UP001457282"/>
    </source>
</evidence>
<proteinExistence type="predicted"/>
<dbReference type="CDD" id="cd14066">
    <property type="entry name" value="STKc_IRAK"/>
    <property type="match status" value="1"/>
</dbReference>
<evidence type="ECO:0000259" key="18">
    <source>
        <dbReference type="PROSITE" id="PS50026"/>
    </source>
</evidence>
<dbReference type="Pfam" id="PF07645">
    <property type="entry name" value="EGF_CA"/>
    <property type="match status" value="1"/>
</dbReference>
<keyword evidence="6" id="KW-0418">Kinase</keyword>
<evidence type="ECO:0000256" key="11">
    <source>
        <dbReference type="ARBA" id="ARBA00047951"/>
    </source>
</evidence>
<evidence type="ECO:0000256" key="13">
    <source>
        <dbReference type="PROSITE-ProRule" id="PRU10141"/>
    </source>
</evidence>
<evidence type="ECO:0000256" key="8">
    <source>
        <dbReference type="ARBA" id="ARBA00023157"/>
    </source>
</evidence>
<keyword evidence="5 13" id="KW-0547">Nucleotide-binding</keyword>
<dbReference type="GO" id="GO:0005886">
    <property type="term" value="C:plasma membrane"/>
    <property type="evidence" value="ECO:0007669"/>
    <property type="project" value="TreeGrafter"/>
</dbReference>
<gene>
    <name evidence="19" type="ORF">M0R45_013776</name>
</gene>
<evidence type="ECO:0000256" key="10">
    <source>
        <dbReference type="ARBA" id="ARBA00047558"/>
    </source>
</evidence>
<evidence type="ECO:0000256" key="9">
    <source>
        <dbReference type="ARBA" id="ARBA00023180"/>
    </source>
</evidence>
<dbReference type="SUPFAM" id="SSF56112">
    <property type="entry name" value="Protein kinase-like (PK-like)"/>
    <property type="match status" value="1"/>
</dbReference>
<comment type="subcellular location">
    <subcellularLocation>
        <location evidence="1">Membrane</location>
        <topology evidence="1">Single-pass type I membrane protein</topology>
    </subcellularLocation>
</comment>
<keyword evidence="15" id="KW-0472">Membrane</keyword>
<dbReference type="SMART" id="SM00220">
    <property type="entry name" value="S_TKc"/>
    <property type="match status" value="1"/>
</dbReference>
<feature type="domain" description="EGF-like" evidence="18">
    <location>
        <begin position="259"/>
        <end position="307"/>
    </location>
</feature>
<dbReference type="PROSITE" id="PS01186">
    <property type="entry name" value="EGF_2"/>
    <property type="match status" value="2"/>
</dbReference>
<feature type="domain" description="EGF-like" evidence="18">
    <location>
        <begin position="308"/>
        <end position="347"/>
    </location>
</feature>
<dbReference type="GO" id="GO:0030247">
    <property type="term" value="F:polysaccharide binding"/>
    <property type="evidence" value="ECO:0007669"/>
    <property type="project" value="InterPro"/>
</dbReference>
<evidence type="ECO:0000256" key="16">
    <source>
        <dbReference type="SAM" id="SignalP"/>
    </source>
</evidence>
<dbReference type="PROSITE" id="PS00107">
    <property type="entry name" value="PROTEIN_KINASE_ATP"/>
    <property type="match status" value="1"/>
</dbReference>
<dbReference type="GO" id="GO:0005509">
    <property type="term" value="F:calcium ion binding"/>
    <property type="evidence" value="ECO:0007669"/>
    <property type="project" value="InterPro"/>
</dbReference>
<reference evidence="19 20" key="1">
    <citation type="journal article" date="2023" name="G3 (Bethesda)">
        <title>A chromosome-length genome assembly and annotation of blackberry (Rubus argutus, cv. 'Hillquist').</title>
        <authorList>
            <person name="Bruna T."/>
            <person name="Aryal R."/>
            <person name="Dudchenko O."/>
            <person name="Sargent D.J."/>
            <person name="Mead D."/>
            <person name="Buti M."/>
            <person name="Cavallini A."/>
            <person name="Hytonen T."/>
            <person name="Andres J."/>
            <person name="Pham M."/>
            <person name="Weisz D."/>
            <person name="Mascagni F."/>
            <person name="Usai G."/>
            <person name="Natali L."/>
            <person name="Bassil N."/>
            <person name="Fernandez G.E."/>
            <person name="Lomsadze A."/>
            <person name="Armour M."/>
            <person name="Olukolu B."/>
            <person name="Poorten T."/>
            <person name="Britton C."/>
            <person name="Davik J."/>
            <person name="Ashrafi H."/>
            <person name="Aiden E.L."/>
            <person name="Borodovsky M."/>
            <person name="Worthington M."/>
        </authorList>
    </citation>
    <scope>NUCLEOTIDE SEQUENCE [LARGE SCALE GENOMIC DNA]</scope>
    <source>
        <strain evidence="19">PI 553951</strain>
    </source>
</reference>
<comment type="catalytic activity">
    <reaction evidence="10">
        <text>L-seryl-[protein] + ATP = O-phospho-L-seryl-[protein] + ADP + H(+)</text>
        <dbReference type="Rhea" id="RHEA:17989"/>
        <dbReference type="Rhea" id="RHEA-COMP:9863"/>
        <dbReference type="Rhea" id="RHEA-COMP:11604"/>
        <dbReference type="ChEBI" id="CHEBI:15378"/>
        <dbReference type="ChEBI" id="CHEBI:29999"/>
        <dbReference type="ChEBI" id="CHEBI:30616"/>
        <dbReference type="ChEBI" id="CHEBI:83421"/>
        <dbReference type="ChEBI" id="CHEBI:456216"/>
    </reaction>
</comment>
<keyword evidence="4 16" id="KW-0732">Signal</keyword>
<dbReference type="PROSITE" id="PS50011">
    <property type="entry name" value="PROTEIN_KINASE_DOM"/>
    <property type="match status" value="1"/>
</dbReference>
<dbReference type="FunFam" id="3.30.200.20:FF:000162">
    <property type="entry name" value="Adenine nucleotide alpha hydrolase-like domain kinase"/>
    <property type="match status" value="1"/>
</dbReference>
<feature type="transmembrane region" description="Helical" evidence="15">
    <location>
        <begin position="359"/>
        <end position="380"/>
    </location>
</feature>
<dbReference type="PANTHER" id="PTHR27005:SF468">
    <property type="entry name" value="OS01G0310500 PROTEIN"/>
    <property type="match status" value="1"/>
</dbReference>
<evidence type="ECO:0000256" key="2">
    <source>
        <dbReference type="ARBA" id="ARBA00022536"/>
    </source>
</evidence>
<dbReference type="PROSITE" id="PS00108">
    <property type="entry name" value="PROTEIN_KINASE_ST"/>
    <property type="match status" value="1"/>
</dbReference>
<dbReference type="InterPro" id="IPR045274">
    <property type="entry name" value="WAK-like"/>
</dbReference>
<feature type="signal peptide" evidence="16">
    <location>
        <begin position="1"/>
        <end position="20"/>
    </location>
</feature>
<dbReference type="Pfam" id="PF00008">
    <property type="entry name" value="EGF"/>
    <property type="match status" value="1"/>
</dbReference>
<evidence type="ECO:0000256" key="6">
    <source>
        <dbReference type="ARBA" id="ARBA00022777"/>
    </source>
</evidence>
<dbReference type="SMART" id="SM00179">
    <property type="entry name" value="EGF_CA"/>
    <property type="match status" value="2"/>
</dbReference>
<dbReference type="Proteomes" id="UP001457282">
    <property type="component" value="Unassembled WGS sequence"/>
</dbReference>
<comment type="caution">
    <text evidence="12">Lacks conserved residue(s) required for the propagation of feature annotation.</text>
</comment>
<dbReference type="InterPro" id="IPR025287">
    <property type="entry name" value="WAK_GUB"/>
</dbReference>
<dbReference type="FunFam" id="1.10.510.10:FF:000084">
    <property type="entry name" value="Wall-associated receptor kinase 2"/>
    <property type="match status" value="1"/>
</dbReference>
<dbReference type="SMART" id="SM00181">
    <property type="entry name" value="EGF"/>
    <property type="match status" value="2"/>
</dbReference>
<dbReference type="InterPro" id="IPR000719">
    <property type="entry name" value="Prot_kinase_dom"/>
</dbReference>
<dbReference type="GO" id="GO:0005524">
    <property type="term" value="F:ATP binding"/>
    <property type="evidence" value="ECO:0007669"/>
    <property type="project" value="UniProtKB-UniRule"/>
</dbReference>
<keyword evidence="9" id="KW-0325">Glycoprotein</keyword>
<dbReference type="SUPFAM" id="SSF57196">
    <property type="entry name" value="EGF/Laminin"/>
    <property type="match status" value="1"/>
</dbReference>
<dbReference type="InterPro" id="IPR049883">
    <property type="entry name" value="NOTCH1_EGF-like"/>
</dbReference>
<evidence type="ECO:0000259" key="17">
    <source>
        <dbReference type="PROSITE" id="PS50011"/>
    </source>
</evidence>
<dbReference type="Gene3D" id="2.10.25.10">
    <property type="entry name" value="Laminin"/>
    <property type="match status" value="2"/>
</dbReference>
<accession>A0AAW1XJT2</accession>